<feature type="compositionally biased region" description="Basic and acidic residues" evidence="4">
    <location>
        <begin position="159"/>
        <end position="172"/>
    </location>
</feature>
<dbReference type="PANTHER" id="PTHR35790:SF4">
    <property type="entry name" value="HTH-TYPE TRANSCRIPTIONAL REGULATOR PCHR"/>
    <property type="match status" value="1"/>
</dbReference>
<evidence type="ECO:0000259" key="5">
    <source>
        <dbReference type="PROSITE" id="PS50995"/>
    </source>
</evidence>
<dbReference type="Gene3D" id="1.10.10.10">
    <property type="entry name" value="Winged helix-like DNA-binding domain superfamily/Winged helix DNA-binding domain"/>
    <property type="match status" value="1"/>
</dbReference>
<feature type="region of interest" description="Disordered" evidence="4">
    <location>
        <begin position="159"/>
        <end position="215"/>
    </location>
</feature>
<dbReference type="Proteomes" id="UP001058872">
    <property type="component" value="Chromosome"/>
</dbReference>
<accession>A0AAE9NCR3</accession>
<feature type="domain" description="HTH marR-type" evidence="5">
    <location>
        <begin position="18"/>
        <end position="150"/>
    </location>
</feature>
<dbReference type="PROSITE" id="PS01117">
    <property type="entry name" value="HTH_MARR_1"/>
    <property type="match status" value="1"/>
</dbReference>
<dbReference type="PRINTS" id="PR00598">
    <property type="entry name" value="HTHMARR"/>
</dbReference>
<evidence type="ECO:0000256" key="2">
    <source>
        <dbReference type="ARBA" id="ARBA00023125"/>
    </source>
</evidence>
<keyword evidence="2" id="KW-0238">DNA-binding</keyword>
<dbReference type="PROSITE" id="PS50995">
    <property type="entry name" value="HTH_MARR_2"/>
    <property type="match status" value="1"/>
</dbReference>
<evidence type="ECO:0000313" key="6">
    <source>
        <dbReference type="EMBL" id="UUO69051.1"/>
    </source>
</evidence>
<dbReference type="InterPro" id="IPR000835">
    <property type="entry name" value="HTH_MarR-typ"/>
</dbReference>
<organism evidence="6 7">
    <name type="scientific">Bradyrhizobium betae</name>
    <dbReference type="NCBI Taxonomy" id="244734"/>
    <lineage>
        <taxon>Bacteria</taxon>
        <taxon>Pseudomonadati</taxon>
        <taxon>Pseudomonadota</taxon>
        <taxon>Alphaproteobacteria</taxon>
        <taxon>Hyphomicrobiales</taxon>
        <taxon>Nitrobacteraceae</taxon>
        <taxon>Bradyrhizobium</taxon>
    </lineage>
</organism>
<dbReference type="EMBL" id="CP028989">
    <property type="protein sequence ID" value="UUO69051.1"/>
    <property type="molecule type" value="Genomic_DNA"/>
</dbReference>
<protein>
    <recommendedName>
        <fullName evidence="5">HTH marR-type domain-containing protein</fullName>
    </recommendedName>
</protein>
<dbReference type="InterPro" id="IPR023187">
    <property type="entry name" value="Tscrpt_reg_MarR-type_CS"/>
</dbReference>
<sequence length="215" mass="23946">MSARSRGAPTKAEGDVRRLLMFRILRLATIGERTGQLRISGEFGLNLGEWRALGLIHALQPVTLAELAAELYLDKAQISRSVSDLIRKGLVSHSASLQDRRQTLFVPTAAGRRLHDRVLAFTSARNEMITRSLSPKEKAELLRLLDKVTEATVQSFDEIFRRPAKQRPERNAAKPPSRSRPAGTRSPRRGSQRDATQIRPSRGAPRVRDLKTAGP</sequence>
<evidence type="ECO:0000256" key="1">
    <source>
        <dbReference type="ARBA" id="ARBA00023015"/>
    </source>
</evidence>
<gene>
    <name evidence="6" type="ORF">DCM83_30105</name>
</gene>
<feature type="compositionally biased region" description="Basic and acidic residues" evidence="4">
    <location>
        <begin position="206"/>
        <end position="215"/>
    </location>
</feature>
<keyword evidence="3" id="KW-0804">Transcription</keyword>
<evidence type="ECO:0000313" key="7">
    <source>
        <dbReference type="Proteomes" id="UP001058872"/>
    </source>
</evidence>
<dbReference type="AlphaFoldDB" id="A0AAE9NCR3"/>
<dbReference type="SUPFAM" id="SSF46785">
    <property type="entry name" value="Winged helix' DNA-binding domain"/>
    <property type="match status" value="1"/>
</dbReference>
<evidence type="ECO:0000256" key="3">
    <source>
        <dbReference type="ARBA" id="ARBA00023163"/>
    </source>
</evidence>
<keyword evidence="1" id="KW-0805">Transcription regulation</keyword>
<reference evidence="6" key="1">
    <citation type="submission" date="2018-04" db="EMBL/GenBank/DDBJ databases">
        <title>Genomes of Endosymbiotic and Endophytic Bradyrhizobium Publication status.</title>
        <authorList>
            <person name="Guha S."/>
            <person name="Jorrin B."/>
            <person name="Sarkar M."/>
            <person name="Poole P.S."/>
            <person name="DasGupta M."/>
        </authorList>
    </citation>
    <scope>NUCLEOTIDE SEQUENCE</scope>
    <source>
        <strain evidence="6">WBOS16</strain>
    </source>
</reference>
<evidence type="ECO:0000256" key="4">
    <source>
        <dbReference type="SAM" id="MobiDB-lite"/>
    </source>
</evidence>
<proteinExistence type="predicted"/>
<name>A0AAE9NCR3_9BRAD</name>
<dbReference type="InterPro" id="IPR036388">
    <property type="entry name" value="WH-like_DNA-bd_sf"/>
</dbReference>
<dbReference type="GO" id="GO:0003700">
    <property type="term" value="F:DNA-binding transcription factor activity"/>
    <property type="evidence" value="ECO:0007669"/>
    <property type="project" value="InterPro"/>
</dbReference>
<dbReference type="InterPro" id="IPR052067">
    <property type="entry name" value="Metal_resp_HTH_trans_reg"/>
</dbReference>
<dbReference type="Pfam" id="PF12802">
    <property type="entry name" value="MarR_2"/>
    <property type="match status" value="1"/>
</dbReference>
<dbReference type="GO" id="GO:0003677">
    <property type="term" value="F:DNA binding"/>
    <property type="evidence" value="ECO:0007669"/>
    <property type="project" value="UniProtKB-KW"/>
</dbReference>
<dbReference type="PANTHER" id="PTHR35790">
    <property type="entry name" value="HTH-TYPE TRANSCRIPTIONAL REGULATOR PCHR"/>
    <property type="match status" value="1"/>
</dbReference>
<dbReference type="InterPro" id="IPR036390">
    <property type="entry name" value="WH_DNA-bd_sf"/>
</dbReference>
<dbReference type="SMART" id="SM00347">
    <property type="entry name" value="HTH_MARR"/>
    <property type="match status" value="1"/>
</dbReference>